<evidence type="ECO:0000256" key="4">
    <source>
        <dbReference type="ARBA" id="ARBA00022692"/>
    </source>
</evidence>
<gene>
    <name evidence="15" type="ORF">DI487_05845</name>
</gene>
<evidence type="ECO:0000256" key="1">
    <source>
        <dbReference type="ARBA" id="ARBA00004571"/>
    </source>
</evidence>
<dbReference type="PROSITE" id="PS52016">
    <property type="entry name" value="TONB_DEPENDENT_REC_3"/>
    <property type="match status" value="1"/>
</dbReference>
<dbReference type="Gene3D" id="2.40.170.20">
    <property type="entry name" value="TonB-dependent receptor, beta-barrel domain"/>
    <property type="match status" value="1"/>
</dbReference>
<evidence type="ECO:0000256" key="5">
    <source>
        <dbReference type="ARBA" id="ARBA00022729"/>
    </source>
</evidence>
<keyword evidence="2 10" id="KW-0813">Transport</keyword>
<dbReference type="Pfam" id="PF07715">
    <property type="entry name" value="Plug"/>
    <property type="match status" value="1"/>
</dbReference>
<evidence type="ECO:0000256" key="3">
    <source>
        <dbReference type="ARBA" id="ARBA00022452"/>
    </source>
</evidence>
<keyword evidence="4 10" id="KW-0812">Transmembrane</keyword>
<dbReference type="SUPFAM" id="SSF49464">
    <property type="entry name" value="Carboxypeptidase regulatory domain-like"/>
    <property type="match status" value="1"/>
</dbReference>
<dbReference type="KEGG" id="fse:DI487_05845"/>
<dbReference type="PANTHER" id="PTHR30069:SF29">
    <property type="entry name" value="HEMOGLOBIN AND HEMOGLOBIN-HAPTOGLOBIN-BINDING PROTEIN 1-RELATED"/>
    <property type="match status" value="1"/>
</dbReference>
<evidence type="ECO:0000256" key="9">
    <source>
        <dbReference type="ARBA" id="ARBA00023237"/>
    </source>
</evidence>
<evidence type="ECO:0000313" key="15">
    <source>
        <dbReference type="EMBL" id="AWM13429.1"/>
    </source>
</evidence>
<dbReference type="Pfam" id="PF13715">
    <property type="entry name" value="CarbopepD_reg_2"/>
    <property type="match status" value="1"/>
</dbReference>
<dbReference type="GO" id="GO:0015344">
    <property type="term" value="F:siderophore uptake transmembrane transporter activity"/>
    <property type="evidence" value="ECO:0007669"/>
    <property type="project" value="TreeGrafter"/>
</dbReference>
<comment type="subcellular location">
    <subcellularLocation>
        <location evidence="1 10">Cell outer membrane</location>
        <topology evidence="1 10">Multi-pass membrane protein</topology>
    </subcellularLocation>
</comment>
<dbReference type="GO" id="GO:0044718">
    <property type="term" value="P:siderophore transmembrane transport"/>
    <property type="evidence" value="ECO:0007669"/>
    <property type="project" value="TreeGrafter"/>
</dbReference>
<dbReference type="InterPro" id="IPR008969">
    <property type="entry name" value="CarboxyPept-like_regulatory"/>
</dbReference>
<keyword evidence="3 10" id="KW-1134">Transmembrane beta strand</keyword>
<sequence>MRYFYLHLLLLFSSYSAISQYTISGKISDENNNPLAECHVHIQNKNAISHQDGKFSVFGIPKGKNRLLISYIGYETIDTTVVVTQNLVLDFKMKTSVSFINEVVVKSDGLEQKIKKESAQHVEIINQGFIEKNINGSLMQSLEKIGGINTISIGSGQSKPIIRGLGFNRVVVTENGVKHEGQQWGSDHGLEIDQYAVDQVQIIKGPASLQYGSDAIGGIIVIEKNKIPKKNTFGGSLTLTGKTNNELFGSSLNVFKRKESLFFDTRITYNDYADYKVPTDHISIYSYRAPLYKNRLRNTAGNELNLHFSTGILKDKFSSVFYISNLKTKTGLFANAHGLEPRNVDTELHDASDRDIQNPSQNINHFKVINRTKLNGNTFKLEFDLGFQNNFREEYSDYISHGYMPSNYPETLAIKETLERGFNKNVYSFNGKISFTINKHAISSGINTEHQNNSIGGWGFIIPAYTQTNAGLFMYDKFKITKKTILHTGIRYDYGTIKTKSYYDWFTTPVNGNNEYLQRANTVKKNFGNISWSFGINYNSDYLLMRANIGKSFRIPIAKELASNGVNYHQFSYELGNPDLSPEESYQLDLGATWQKNKIYVDINPFLNYFSNYIYLNPTPEYDYAYGAGNQIYEYTESRVLRYGGELKIDYNFNDNYTAGIVGEYVYSEQLSGVKKGYTLPFSPPPSVLLHFTYSKDFGQNIQNTFASVDLKYVTEQNNIVPPENKTPDYHVINLGLGSDIVWGTQKVNIRFQIQNVFNKKYFNHTSFYRLIGVPEPGRNFVLFVKIPF</sequence>
<protein>
    <submittedName>
        <fullName evidence="15">TonB-dependent receptor</fullName>
    </submittedName>
</protein>
<dbReference type="AlphaFoldDB" id="A0A2U8QTM0"/>
<dbReference type="OrthoDB" id="9795928at2"/>
<dbReference type="InterPro" id="IPR012910">
    <property type="entry name" value="Plug_dom"/>
</dbReference>
<feature type="domain" description="TonB-dependent receptor-like beta-barrel" evidence="13">
    <location>
        <begin position="365"/>
        <end position="757"/>
    </location>
</feature>
<feature type="chain" id="PRO_5015944325" evidence="12">
    <location>
        <begin position="20"/>
        <end position="789"/>
    </location>
</feature>
<keyword evidence="6 11" id="KW-0798">TonB box</keyword>
<evidence type="ECO:0000259" key="14">
    <source>
        <dbReference type="Pfam" id="PF07715"/>
    </source>
</evidence>
<evidence type="ECO:0000256" key="8">
    <source>
        <dbReference type="ARBA" id="ARBA00023170"/>
    </source>
</evidence>
<dbReference type="Pfam" id="PF00593">
    <property type="entry name" value="TonB_dep_Rec_b-barrel"/>
    <property type="match status" value="1"/>
</dbReference>
<dbReference type="RefSeq" id="WP_109568798.1">
    <property type="nucleotide sequence ID" value="NZ_CP029463.1"/>
</dbReference>
<dbReference type="SUPFAM" id="SSF56935">
    <property type="entry name" value="Porins"/>
    <property type="match status" value="1"/>
</dbReference>
<evidence type="ECO:0000256" key="2">
    <source>
        <dbReference type="ARBA" id="ARBA00022448"/>
    </source>
</evidence>
<keyword evidence="7 10" id="KW-0472">Membrane</keyword>
<evidence type="ECO:0000256" key="6">
    <source>
        <dbReference type="ARBA" id="ARBA00023077"/>
    </source>
</evidence>
<dbReference type="Proteomes" id="UP000245429">
    <property type="component" value="Chromosome"/>
</dbReference>
<evidence type="ECO:0000313" key="16">
    <source>
        <dbReference type="Proteomes" id="UP000245429"/>
    </source>
</evidence>
<keyword evidence="9 10" id="KW-0998">Cell outer membrane</keyword>
<keyword evidence="16" id="KW-1185">Reference proteome</keyword>
<comment type="similarity">
    <text evidence="10 11">Belongs to the TonB-dependent receptor family.</text>
</comment>
<reference evidence="15 16" key="1">
    <citation type="submission" date="2018-05" db="EMBL/GenBank/DDBJ databases">
        <title>Flavobacterium sp. MEBiC07310.</title>
        <authorList>
            <person name="Baek K."/>
        </authorList>
    </citation>
    <scope>NUCLEOTIDE SEQUENCE [LARGE SCALE GENOMIC DNA]</scope>
    <source>
        <strain evidence="15 16">MEBiC07310</strain>
    </source>
</reference>
<dbReference type="InterPro" id="IPR036942">
    <property type="entry name" value="Beta-barrel_TonB_sf"/>
</dbReference>
<dbReference type="InterPro" id="IPR039426">
    <property type="entry name" value="TonB-dep_rcpt-like"/>
</dbReference>
<evidence type="ECO:0000256" key="10">
    <source>
        <dbReference type="PROSITE-ProRule" id="PRU01360"/>
    </source>
</evidence>
<dbReference type="InterPro" id="IPR037066">
    <property type="entry name" value="Plug_dom_sf"/>
</dbReference>
<dbReference type="Gene3D" id="2.170.130.10">
    <property type="entry name" value="TonB-dependent receptor, plug domain"/>
    <property type="match status" value="1"/>
</dbReference>
<dbReference type="InterPro" id="IPR000531">
    <property type="entry name" value="Beta-barrel_TonB"/>
</dbReference>
<accession>A0A2U8QTM0</accession>
<keyword evidence="8 15" id="KW-0675">Receptor</keyword>
<feature type="domain" description="TonB-dependent receptor plug" evidence="14">
    <location>
        <begin position="115"/>
        <end position="219"/>
    </location>
</feature>
<evidence type="ECO:0000259" key="13">
    <source>
        <dbReference type="Pfam" id="PF00593"/>
    </source>
</evidence>
<organism evidence="15 16">
    <name type="scientific">Flavobacterium sediminis</name>
    <dbReference type="NCBI Taxonomy" id="2201181"/>
    <lineage>
        <taxon>Bacteria</taxon>
        <taxon>Pseudomonadati</taxon>
        <taxon>Bacteroidota</taxon>
        <taxon>Flavobacteriia</taxon>
        <taxon>Flavobacteriales</taxon>
        <taxon>Flavobacteriaceae</taxon>
        <taxon>Flavobacterium</taxon>
    </lineage>
</organism>
<dbReference type="GO" id="GO:0009279">
    <property type="term" value="C:cell outer membrane"/>
    <property type="evidence" value="ECO:0007669"/>
    <property type="project" value="UniProtKB-SubCell"/>
</dbReference>
<dbReference type="Gene3D" id="2.60.40.1120">
    <property type="entry name" value="Carboxypeptidase-like, regulatory domain"/>
    <property type="match status" value="1"/>
</dbReference>
<evidence type="ECO:0000256" key="12">
    <source>
        <dbReference type="SAM" id="SignalP"/>
    </source>
</evidence>
<keyword evidence="5 12" id="KW-0732">Signal</keyword>
<evidence type="ECO:0000256" key="11">
    <source>
        <dbReference type="RuleBase" id="RU003357"/>
    </source>
</evidence>
<name>A0A2U8QTM0_9FLAO</name>
<dbReference type="EMBL" id="CP029463">
    <property type="protein sequence ID" value="AWM13429.1"/>
    <property type="molecule type" value="Genomic_DNA"/>
</dbReference>
<feature type="signal peptide" evidence="12">
    <location>
        <begin position="1"/>
        <end position="19"/>
    </location>
</feature>
<proteinExistence type="inferred from homology"/>
<evidence type="ECO:0000256" key="7">
    <source>
        <dbReference type="ARBA" id="ARBA00023136"/>
    </source>
</evidence>
<dbReference type="PANTHER" id="PTHR30069">
    <property type="entry name" value="TONB-DEPENDENT OUTER MEMBRANE RECEPTOR"/>
    <property type="match status" value="1"/>
</dbReference>